<dbReference type="EMBL" id="MH204635">
    <property type="protein sequence ID" value="QAX32784.1"/>
    <property type="molecule type" value="mRNA"/>
</dbReference>
<keyword evidence="2" id="KW-0732">Signal</keyword>
<dbReference type="SMR" id="A0A411AFJ3"/>
<reference evidence="3" key="1">
    <citation type="submission" date="2018-04" db="EMBL/GenBank/DDBJ databases">
        <title>The nodule transcriptome of six IRLC legumes reveals different diversification patterns of leghemoglobin and glycine-rich-protein (GRP) families.</title>
        <authorList>
            <person name="Montiel J."/>
            <person name="Fonseca-Garcia C."/>
            <person name="Kereszt A."/>
            <person name="Kondorosi E."/>
        </authorList>
    </citation>
    <scope>NUCLEOTIDE SEQUENCE</scope>
</reference>
<evidence type="ECO:0000313" key="3">
    <source>
        <dbReference type="EMBL" id="QAX32784.1"/>
    </source>
</evidence>
<sequence length="123" mass="14544">MKTYYFIFLCFFALLISVVTIQSFEDEKNSEVEELKTNFEVVNFHTNLINKGGQRRWAKHFPQWGDTKPRVGKKPPRYNKKTFDRAKEYKTEKEKLKWEDEGLYDGEEGPYDGEEGPVPKTVI</sequence>
<evidence type="ECO:0000256" key="1">
    <source>
        <dbReference type="SAM" id="MobiDB-lite"/>
    </source>
</evidence>
<organism evidence="3">
    <name type="scientific">Ononis spinosa</name>
    <name type="common">Spiny restharrow</name>
    <name type="synonym">Ononis campestris</name>
    <dbReference type="NCBI Taxonomy" id="58890"/>
    <lineage>
        <taxon>Eukaryota</taxon>
        <taxon>Viridiplantae</taxon>
        <taxon>Streptophyta</taxon>
        <taxon>Embryophyta</taxon>
        <taxon>Tracheophyta</taxon>
        <taxon>Spermatophyta</taxon>
        <taxon>Magnoliopsida</taxon>
        <taxon>eudicotyledons</taxon>
        <taxon>Gunneridae</taxon>
        <taxon>Pentapetalae</taxon>
        <taxon>rosids</taxon>
        <taxon>fabids</taxon>
        <taxon>Fabales</taxon>
        <taxon>Fabaceae</taxon>
        <taxon>Papilionoideae</taxon>
        <taxon>50 kb inversion clade</taxon>
        <taxon>NPAAA clade</taxon>
        <taxon>Hologalegina</taxon>
        <taxon>IRL clade</taxon>
        <taxon>Trifolieae</taxon>
        <taxon>Ononis</taxon>
    </lineage>
</organism>
<proteinExistence type="evidence at transcript level"/>
<evidence type="ECO:0000256" key="2">
    <source>
        <dbReference type="SAM" id="SignalP"/>
    </source>
</evidence>
<accession>A0A411AFJ3</accession>
<feature type="signal peptide" evidence="2">
    <location>
        <begin position="1"/>
        <end position="23"/>
    </location>
</feature>
<feature type="region of interest" description="Disordered" evidence="1">
    <location>
        <begin position="100"/>
        <end position="123"/>
    </location>
</feature>
<protein>
    <submittedName>
        <fullName evidence="3">Glycine-rich protein</fullName>
    </submittedName>
</protein>
<gene>
    <name evidence="3" type="primary">GRP3</name>
</gene>
<name>A0A411AFJ3_ONOSP</name>
<dbReference type="AlphaFoldDB" id="A0A411AFJ3"/>
<feature type="chain" id="PRO_5019118918" evidence="2">
    <location>
        <begin position="24"/>
        <end position="123"/>
    </location>
</feature>
<feature type="compositionally biased region" description="Acidic residues" evidence="1">
    <location>
        <begin position="101"/>
        <end position="115"/>
    </location>
</feature>